<feature type="signal peptide" evidence="1">
    <location>
        <begin position="1"/>
        <end position="20"/>
    </location>
</feature>
<keyword evidence="1" id="KW-0732">Signal</keyword>
<accession>B8CBJ2</accession>
<reference evidence="3 4" key="2">
    <citation type="journal article" date="2008" name="Nature">
        <title>The Phaeodactylum genome reveals the evolutionary history of diatom genomes.</title>
        <authorList>
            <person name="Bowler C."/>
            <person name="Allen A.E."/>
            <person name="Badger J.H."/>
            <person name="Grimwood J."/>
            <person name="Jabbari K."/>
            <person name="Kuo A."/>
            <person name="Maheswari U."/>
            <person name="Martens C."/>
            <person name="Maumus F."/>
            <person name="Otillar R.P."/>
            <person name="Rayko E."/>
            <person name="Salamov A."/>
            <person name="Vandepoele K."/>
            <person name="Beszteri B."/>
            <person name="Gruber A."/>
            <person name="Heijde M."/>
            <person name="Katinka M."/>
            <person name="Mock T."/>
            <person name="Valentin K."/>
            <person name="Verret F."/>
            <person name="Berges J.A."/>
            <person name="Brownlee C."/>
            <person name="Cadoret J.P."/>
            <person name="Chiovitti A."/>
            <person name="Choi C.J."/>
            <person name="Coesel S."/>
            <person name="De Martino A."/>
            <person name="Detter J.C."/>
            <person name="Durkin C."/>
            <person name="Falciatore A."/>
            <person name="Fournet J."/>
            <person name="Haruta M."/>
            <person name="Huysman M.J."/>
            <person name="Jenkins B.D."/>
            <person name="Jiroutova K."/>
            <person name="Jorgensen R.E."/>
            <person name="Joubert Y."/>
            <person name="Kaplan A."/>
            <person name="Kroger N."/>
            <person name="Kroth P.G."/>
            <person name="La Roche J."/>
            <person name="Lindquist E."/>
            <person name="Lommer M."/>
            <person name="Martin-Jezequel V."/>
            <person name="Lopez P.J."/>
            <person name="Lucas S."/>
            <person name="Mangogna M."/>
            <person name="McGinnis K."/>
            <person name="Medlin L.K."/>
            <person name="Montsant A."/>
            <person name="Oudot-Le Secq M.P."/>
            <person name="Napoli C."/>
            <person name="Obornik M."/>
            <person name="Parker M.S."/>
            <person name="Petit J.L."/>
            <person name="Porcel B.M."/>
            <person name="Poulsen N."/>
            <person name="Robison M."/>
            <person name="Rychlewski L."/>
            <person name="Rynearson T.A."/>
            <person name="Schmutz J."/>
            <person name="Shapiro H."/>
            <person name="Siaut M."/>
            <person name="Stanley M."/>
            <person name="Sussman M.R."/>
            <person name="Taylor A.R."/>
            <person name="Vardi A."/>
            <person name="von Dassow P."/>
            <person name="Vyverman W."/>
            <person name="Willis A."/>
            <person name="Wyrwicz L.S."/>
            <person name="Rokhsar D.S."/>
            <person name="Weissenbach J."/>
            <person name="Armbrust E.V."/>
            <person name="Green B.R."/>
            <person name="Van de Peer Y."/>
            <person name="Grigoriev I.V."/>
        </authorList>
    </citation>
    <scope>NUCLEOTIDE SEQUENCE [LARGE SCALE GENOMIC DNA]</scope>
    <source>
        <strain evidence="3 4">CCMP1335</strain>
    </source>
</reference>
<dbReference type="PANTHER" id="PTHR47875:SF1">
    <property type="entry name" value="PEPTIDYL-PROLYL CIS-TRANS ISOMERASE CYP28, CHLOROPLASTIC"/>
    <property type="match status" value="1"/>
</dbReference>
<gene>
    <name evidence="3" type="ORF">THAPSDRAFT_9513</name>
</gene>
<proteinExistence type="predicted"/>
<dbReference type="Gene3D" id="2.40.100.10">
    <property type="entry name" value="Cyclophilin-like"/>
    <property type="match status" value="1"/>
</dbReference>
<feature type="chain" id="PRO_5002869262" description="PPIase cyclophilin-type domain-containing protein" evidence="1">
    <location>
        <begin position="21"/>
        <end position="337"/>
    </location>
</feature>
<protein>
    <recommendedName>
        <fullName evidence="2">PPIase cyclophilin-type domain-containing protein</fullName>
    </recommendedName>
</protein>
<dbReference type="SUPFAM" id="SSF50891">
    <property type="entry name" value="Cyclophilin-like"/>
    <property type="match status" value="1"/>
</dbReference>
<dbReference type="GO" id="GO:0003755">
    <property type="term" value="F:peptidyl-prolyl cis-trans isomerase activity"/>
    <property type="evidence" value="ECO:0007669"/>
    <property type="project" value="InterPro"/>
</dbReference>
<dbReference type="PaxDb" id="35128-Thaps9513"/>
<name>B8CBJ2_THAPS</name>
<organism evidence="3 4">
    <name type="scientific">Thalassiosira pseudonana</name>
    <name type="common">Marine diatom</name>
    <name type="synonym">Cyclotella nana</name>
    <dbReference type="NCBI Taxonomy" id="35128"/>
    <lineage>
        <taxon>Eukaryota</taxon>
        <taxon>Sar</taxon>
        <taxon>Stramenopiles</taxon>
        <taxon>Ochrophyta</taxon>
        <taxon>Bacillariophyta</taxon>
        <taxon>Coscinodiscophyceae</taxon>
        <taxon>Thalassiosirophycidae</taxon>
        <taxon>Thalassiosirales</taxon>
        <taxon>Thalassiosiraceae</taxon>
        <taxon>Thalassiosira</taxon>
    </lineage>
</organism>
<keyword evidence="4" id="KW-1185">Reference proteome</keyword>
<dbReference type="HOGENOM" id="CLU_825112_0_0_1"/>
<dbReference type="Proteomes" id="UP000001449">
    <property type="component" value="Chromosome 13"/>
</dbReference>
<dbReference type="OMA" id="GYKSKCK"/>
<evidence type="ECO:0000259" key="2">
    <source>
        <dbReference type="PROSITE" id="PS50072"/>
    </source>
</evidence>
<dbReference type="InterPro" id="IPR002130">
    <property type="entry name" value="Cyclophilin-type_PPIase_dom"/>
</dbReference>
<sequence>MVSSTVVLSLSFVLLQASLACCFTLRPLHPQQHVHLQHSVSSALSSTIDDDATIVQPQLLESSNTSTRRNFFVSVAAATALVTTSFPSTSQAASSTSDAVITDKIFIEFKGLPSADGTPTYENSRVVIGLFGNDAAQPVSILKQLVSKEGYKSKCKPLDTSRLLQKDQLEANKVYNSCLENEDTTGVNYDYSTVWRIIPDQRIDVGAVSGRFVARENPNFEDAKSGLAHDMPGVVSVRRGDDGGYGFTIFPGTRGSVGASILDDDNVVVGRVIEGMDVVERLNALPVVKSAGVNYMALTGGTTTKNAPNRSCRYGGPMYCNENKPLKKVLLDKFGVL</sequence>
<dbReference type="KEGG" id="tps:THAPSDRAFT_9513"/>
<reference evidence="3 4" key="1">
    <citation type="journal article" date="2004" name="Science">
        <title>The genome of the diatom Thalassiosira pseudonana: ecology, evolution, and metabolism.</title>
        <authorList>
            <person name="Armbrust E.V."/>
            <person name="Berges J.A."/>
            <person name="Bowler C."/>
            <person name="Green B.R."/>
            <person name="Martinez D."/>
            <person name="Putnam N.H."/>
            <person name="Zhou S."/>
            <person name="Allen A.E."/>
            <person name="Apt K.E."/>
            <person name="Bechner M."/>
            <person name="Brzezinski M.A."/>
            <person name="Chaal B.K."/>
            <person name="Chiovitti A."/>
            <person name="Davis A.K."/>
            <person name="Demarest M.S."/>
            <person name="Detter J.C."/>
            <person name="Glavina T."/>
            <person name="Goodstein D."/>
            <person name="Hadi M.Z."/>
            <person name="Hellsten U."/>
            <person name="Hildebrand M."/>
            <person name="Jenkins B.D."/>
            <person name="Jurka J."/>
            <person name="Kapitonov V.V."/>
            <person name="Kroger N."/>
            <person name="Lau W.W."/>
            <person name="Lane T.W."/>
            <person name="Larimer F.W."/>
            <person name="Lippmeier J.C."/>
            <person name="Lucas S."/>
            <person name="Medina M."/>
            <person name="Montsant A."/>
            <person name="Obornik M."/>
            <person name="Parker M.S."/>
            <person name="Palenik B."/>
            <person name="Pazour G.J."/>
            <person name="Richardson P.M."/>
            <person name="Rynearson T.A."/>
            <person name="Saito M.A."/>
            <person name="Schwartz D.C."/>
            <person name="Thamatrakoln K."/>
            <person name="Valentin K."/>
            <person name="Vardi A."/>
            <person name="Wilkerson F.P."/>
            <person name="Rokhsar D.S."/>
        </authorList>
    </citation>
    <scope>NUCLEOTIDE SEQUENCE [LARGE SCALE GENOMIC DNA]</scope>
    <source>
        <strain evidence="3 4">CCMP1335</strain>
    </source>
</reference>
<dbReference type="AlphaFoldDB" id="B8CBJ2"/>
<dbReference type="InParanoid" id="B8CBJ2"/>
<dbReference type="PROSITE" id="PS50072">
    <property type="entry name" value="CSA_PPIASE_2"/>
    <property type="match status" value="1"/>
</dbReference>
<dbReference type="RefSeq" id="XP_002293401.1">
    <property type="nucleotide sequence ID" value="XM_002293365.1"/>
</dbReference>
<dbReference type="GeneID" id="7447838"/>
<evidence type="ECO:0000256" key="1">
    <source>
        <dbReference type="SAM" id="SignalP"/>
    </source>
</evidence>
<evidence type="ECO:0000313" key="3">
    <source>
        <dbReference type="EMBL" id="EED89137.1"/>
    </source>
</evidence>
<dbReference type="eggNOG" id="ENOG502S9VF">
    <property type="taxonomic scope" value="Eukaryota"/>
</dbReference>
<dbReference type="Pfam" id="PF00160">
    <property type="entry name" value="Pro_isomerase"/>
    <property type="match status" value="1"/>
</dbReference>
<dbReference type="EMBL" id="CM000648">
    <property type="protein sequence ID" value="EED89137.1"/>
    <property type="molecule type" value="Genomic_DNA"/>
</dbReference>
<feature type="domain" description="PPIase cyclophilin-type" evidence="2">
    <location>
        <begin position="124"/>
        <end position="336"/>
    </location>
</feature>
<dbReference type="InterPro" id="IPR029000">
    <property type="entry name" value="Cyclophilin-like_dom_sf"/>
</dbReference>
<dbReference type="PANTHER" id="PTHR47875">
    <property type="entry name" value="PEPTIDYL-PROLYL CIS-TRANS ISOMERASE CYP28, CHLOROPLASTIC"/>
    <property type="match status" value="1"/>
</dbReference>
<evidence type="ECO:0000313" key="4">
    <source>
        <dbReference type="Proteomes" id="UP000001449"/>
    </source>
</evidence>
<dbReference type="InterPro" id="IPR044178">
    <property type="entry name" value="CYP28-like"/>
</dbReference>